<comment type="caution">
    <text evidence="2">The sequence shown here is derived from an EMBL/GenBank/DDBJ whole genome shotgun (WGS) entry which is preliminary data.</text>
</comment>
<accession>A0A1J8P317</accession>
<evidence type="ECO:0000313" key="3">
    <source>
        <dbReference type="Proteomes" id="UP000182798"/>
    </source>
</evidence>
<gene>
    <name evidence="2" type="ORF">BGC33_08955</name>
</gene>
<feature type="non-terminal residue" evidence="2">
    <location>
        <position position="1"/>
    </location>
</feature>
<name>A0A1J8P317_9GAMM</name>
<protein>
    <recommendedName>
        <fullName evidence="1">Protein NO VEIN C-terminal domain-containing protein</fullName>
    </recommendedName>
</protein>
<dbReference type="EMBL" id="MIQH01000917">
    <property type="protein sequence ID" value="OJA03215.1"/>
    <property type="molecule type" value="Genomic_DNA"/>
</dbReference>
<dbReference type="OrthoDB" id="7782105at2"/>
<dbReference type="InterPro" id="IPR024975">
    <property type="entry name" value="NOV_C"/>
</dbReference>
<feature type="domain" description="Protein NO VEIN C-terminal" evidence="1">
    <location>
        <begin position="126"/>
        <end position="202"/>
    </location>
</feature>
<proteinExistence type="predicted"/>
<dbReference type="AlphaFoldDB" id="A0A1J8P317"/>
<dbReference type="Pfam" id="PF13020">
    <property type="entry name" value="NOV_C"/>
    <property type="match status" value="1"/>
</dbReference>
<evidence type="ECO:0000313" key="2">
    <source>
        <dbReference type="EMBL" id="OJA03215.1"/>
    </source>
</evidence>
<sequence length="234" mass="27489">LEVDYQSICEEFIKKEFEFKLSKTQKKIDFQNIYKKNKAEFDNEYFPDEIESLLYFEGTDKEIHEYIKENPKSETPTHNAEDFALPIVQSKLMPTTKAENNNLSILSERYNPNQERSKKEAGNTSEQKVYDSLCKEFGSDNVLWEAKTNDTAGYDIKYKNKEGVWKYAEVKTFSNNVFYISKNEKKFAEENQSNYEIYLVSSEKIHQIKPVDFSKLTLIATNFEVRYELSGVKT</sequence>
<dbReference type="RefSeq" id="WP_158009439.1">
    <property type="nucleotide sequence ID" value="NZ_MIQH01000917.1"/>
</dbReference>
<organism evidence="2 3">
    <name type="scientific">Bathymodiolus thermophilus thioautotrophic gill symbiont</name>
    <dbReference type="NCBI Taxonomy" id="2360"/>
    <lineage>
        <taxon>Bacteria</taxon>
        <taxon>Pseudomonadati</taxon>
        <taxon>Pseudomonadota</taxon>
        <taxon>Gammaproteobacteria</taxon>
        <taxon>sulfur-oxidizing symbionts</taxon>
    </lineage>
</organism>
<reference evidence="3" key="1">
    <citation type="submission" date="2016-09" db="EMBL/GenBank/DDBJ databases">
        <title>Genome Sequence of Bathymodiolus thermophilus sulfur-oxidizing gill endosymbiont.</title>
        <authorList>
            <person name="Ponnudurai R."/>
            <person name="Kleiner M."/>
            <person name="Sayavedra L."/>
            <person name="Thuermer A."/>
            <person name="Felbeck H."/>
            <person name="Schlueter R."/>
            <person name="Schweder T."/>
            <person name="Markert S."/>
        </authorList>
    </citation>
    <scope>NUCLEOTIDE SEQUENCE [LARGE SCALE GENOMIC DNA]</scope>
    <source>
        <strain evidence="3">BAT/CrabSpa'14</strain>
    </source>
</reference>
<evidence type="ECO:0000259" key="1">
    <source>
        <dbReference type="Pfam" id="PF13020"/>
    </source>
</evidence>
<dbReference type="Proteomes" id="UP000182798">
    <property type="component" value="Unassembled WGS sequence"/>
</dbReference>